<keyword evidence="2" id="KW-0560">Oxidoreductase</keyword>
<dbReference type="EMBL" id="CP061038">
    <property type="protein sequence ID" value="QNQ09530.1"/>
    <property type="molecule type" value="Genomic_DNA"/>
</dbReference>
<dbReference type="RefSeq" id="WP_187761841.1">
    <property type="nucleotide sequence ID" value="NZ_CP061038.1"/>
</dbReference>
<dbReference type="InterPro" id="IPR002347">
    <property type="entry name" value="SDR_fam"/>
</dbReference>
<dbReference type="PRINTS" id="PR00080">
    <property type="entry name" value="SDRFAMILY"/>
</dbReference>
<dbReference type="GO" id="GO:0016491">
    <property type="term" value="F:oxidoreductase activity"/>
    <property type="evidence" value="ECO:0007669"/>
    <property type="project" value="UniProtKB-KW"/>
</dbReference>
<dbReference type="NCBIfam" id="NF005559">
    <property type="entry name" value="PRK07231.1"/>
    <property type="match status" value="1"/>
</dbReference>
<name>A0A7H0LIM7_9SPHN</name>
<dbReference type="CDD" id="cd05233">
    <property type="entry name" value="SDR_c"/>
    <property type="match status" value="1"/>
</dbReference>
<dbReference type="AlphaFoldDB" id="A0A7H0LIM7"/>
<keyword evidence="4" id="KW-1185">Reference proteome</keyword>
<evidence type="ECO:0000256" key="2">
    <source>
        <dbReference type="ARBA" id="ARBA00023002"/>
    </source>
</evidence>
<protein>
    <submittedName>
        <fullName evidence="3">SDR family oxidoreductase</fullName>
    </submittedName>
</protein>
<evidence type="ECO:0000313" key="4">
    <source>
        <dbReference type="Proteomes" id="UP000516148"/>
    </source>
</evidence>
<gene>
    <name evidence="3" type="ORF">H3Z74_23340</name>
</gene>
<dbReference type="Pfam" id="PF13561">
    <property type="entry name" value="adh_short_C2"/>
    <property type="match status" value="1"/>
</dbReference>
<comment type="similarity">
    <text evidence="1">Belongs to the short-chain dehydrogenases/reductases (SDR) family.</text>
</comment>
<dbReference type="PANTHER" id="PTHR24321">
    <property type="entry name" value="DEHYDROGENASES, SHORT CHAIN"/>
    <property type="match status" value="1"/>
</dbReference>
<proteinExistence type="inferred from homology"/>
<evidence type="ECO:0000313" key="3">
    <source>
        <dbReference type="EMBL" id="QNQ09530.1"/>
    </source>
</evidence>
<dbReference type="Proteomes" id="UP000516148">
    <property type="component" value="Chromosome"/>
</dbReference>
<dbReference type="InterPro" id="IPR036291">
    <property type="entry name" value="NAD(P)-bd_dom_sf"/>
</dbReference>
<sequence length="252" mass="25669">MVGELAGRAAIVTGASRGLGRAIAALFVSEGASVAILDLKQPWAGAVADDINAAGGQAIGIGCDVSDRNAVHAAVAQTLAAFGRLDVLINNAMWNKYEPIADIVPETFDRMTRIGLGGIVWGIQAAAPAMQENGGSIVNIGSMAGRLGSPNALIYAGVKAGVDGLTRSASIELGRHGIRVNAIAPSTIATDGVLAMLTPEAMASRLERSPLGRLGETSDIAETALWLASDRSSFINGQSIAVDGGLGHAFMP</sequence>
<dbReference type="KEGG" id="spap:H3Z74_23340"/>
<dbReference type="PANTHER" id="PTHR24321:SF15">
    <property type="entry name" value="OXIDOREDUCTASE UCPA"/>
    <property type="match status" value="1"/>
</dbReference>
<accession>A0A7H0LIM7</accession>
<organism evidence="3 4">
    <name type="scientific">Sphingomonas alpina</name>
    <dbReference type="NCBI Taxonomy" id="653931"/>
    <lineage>
        <taxon>Bacteria</taxon>
        <taxon>Pseudomonadati</taxon>
        <taxon>Pseudomonadota</taxon>
        <taxon>Alphaproteobacteria</taxon>
        <taxon>Sphingomonadales</taxon>
        <taxon>Sphingomonadaceae</taxon>
        <taxon>Sphingomonas</taxon>
    </lineage>
</organism>
<dbReference type="FunFam" id="3.40.50.720:FF:000084">
    <property type="entry name" value="Short-chain dehydrogenase reductase"/>
    <property type="match status" value="1"/>
</dbReference>
<evidence type="ECO:0000256" key="1">
    <source>
        <dbReference type="ARBA" id="ARBA00006484"/>
    </source>
</evidence>
<dbReference type="PRINTS" id="PR00081">
    <property type="entry name" value="GDHRDH"/>
</dbReference>
<dbReference type="SUPFAM" id="SSF51735">
    <property type="entry name" value="NAD(P)-binding Rossmann-fold domains"/>
    <property type="match status" value="1"/>
</dbReference>
<dbReference type="Gene3D" id="3.40.50.720">
    <property type="entry name" value="NAD(P)-binding Rossmann-like Domain"/>
    <property type="match status" value="1"/>
</dbReference>
<reference evidence="3 4" key="1">
    <citation type="submission" date="2020-09" db="EMBL/GenBank/DDBJ databases">
        <title>Sphingomonas sp., a new species isolated from pork steak.</title>
        <authorList>
            <person name="Heidler von Heilborn D."/>
        </authorList>
    </citation>
    <scope>NUCLEOTIDE SEQUENCE [LARGE SCALE GENOMIC DNA]</scope>
    <source>
        <strain evidence="4">S8-3T</strain>
    </source>
</reference>